<dbReference type="RefSeq" id="XP_002486567.1">
    <property type="nucleotide sequence ID" value="XM_002486522.1"/>
</dbReference>
<accession>B8MP90</accession>
<dbReference type="InterPro" id="IPR027414">
    <property type="entry name" value="GH95_N_dom"/>
</dbReference>
<dbReference type="OrthoDB" id="2848340at2759"/>
<dbReference type="SUPFAM" id="SSF48208">
    <property type="entry name" value="Six-hairpin glycosidases"/>
    <property type="match status" value="1"/>
</dbReference>
<dbReference type="PANTHER" id="PTHR31084">
    <property type="entry name" value="ALPHA-L-FUCOSIDASE 2"/>
    <property type="match status" value="1"/>
</dbReference>
<evidence type="ECO:0000313" key="4">
    <source>
        <dbReference type="EMBL" id="EED14329.1"/>
    </source>
</evidence>
<dbReference type="VEuPathDB" id="FungiDB:TSTA_105400"/>
<evidence type="ECO:0000313" key="5">
    <source>
        <dbReference type="Proteomes" id="UP000001745"/>
    </source>
</evidence>
<name>B8MP90_TALSN</name>
<sequence>MTAYKLWYDQPAQKWQDGLPIGNGHMGAVIISQPSSEIWSFNNISFWSGRSESTPVIEYGGREALDKIRKEYFADNYEHGKRLTEKYLQPEKGNYGTNLMVARIYLALEHGGEEPSFTDFRRELNLDEAIVRTEYKSKSVLFRREVFASYPHQVLMARLRTECLEGMNLKLGVSGVTKEFSISDGETTDCLVFETQAVEEIHSNGTCGVRGRGIVQAHTVGGSVHIVDGELRVKNASEVIIKVSFQTDFRSLNDDWKLRVQTLLDNVWDTSYEELRALHVRDYQSLYRRVHIDLGHTEDSNFPLNKRKASFQKSGYNDPSLYLTISGTRATSPLPLHLQGIWNDGEANAMNWSCDYHLDINTQMNYFPTETTNLGDLQGPLMRYCEYLASSGKKSARNFYGAGGWVAHVFSNVWGYTDPGWETSWGLNITGGLWMATHMIEHYEYSLDRNFLTTQAYPVLREAAEFFLDYMTIDPRTGYLVTGPSNSPENSFYPSTQSPREKQELSLGPTIDITLVRDLFKFCIFSVDELGLNESEFAARVHEALAKLPPFRIGKRGQLQEWFEDYEEAQPDHRHLSHIIGLCRSDQISRRHTPELADAVQVTLACRQEQADLEDIEFTAALLGLAYARLNDGGNAFKQIAHLIYDLSFDNLLTYSKPGIAGAETTIFVADGNYGGTAVIAEMLIRSLSRGKNGSEIELLPALPTQWATGSVKGLRARGNIEIDIEWAEGTLVMAVLRSLAAGIVTVFYENHTRTLDMIEGGTIRLDGQVQLM</sequence>
<protein>
    <submittedName>
        <fullName evidence="4">Alpha-L-fucosidase 2, putative</fullName>
    </submittedName>
</protein>
<feature type="domain" description="Alpha fucosidase A-like C-terminal" evidence="2">
    <location>
        <begin position="695"/>
        <end position="754"/>
    </location>
</feature>
<dbReference type="InterPro" id="IPR012341">
    <property type="entry name" value="6hp_glycosidase-like_sf"/>
</dbReference>
<feature type="domain" description="Glycosyl hydrolase family 95 N-terminal" evidence="1">
    <location>
        <begin position="6"/>
        <end position="251"/>
    </location>
</feature>
<dbReference type="InterPro" id="IPR016518">
    <property type="entry name" value="Alpha-L-fucosidase"/>
</dbReference>
<dbReference type="Pfam" id="PF21307">
    <property type="entry name" value="Glyco_hydro_95_C"/>
    <property type="match status" value="1"/>
</dbReference>
<keyword evidence="5" id="KW-1185">Reference proteome</keyword>
<evidence type="ECO:0000259" key="1">
    <source>
        <dbReference type="Pfam" id="PF14498"/>
    </source>
</evidence>
<reference evidence="5" key="1">
    <citation type="journal article" date="2015" name="Genome Announc.">
        <title>Genome sequence of the AIDS-associated pathogen Penicillium marneffei (ATCC18224) and its near taxonomic relative Talaromyces stipitatus (ATCC10500).</title>
        <authorList>
            <person name="Nierman W.C."/>
            <person name="Fedorova-Abrams N.D."/>
            <person name="Andrianopoulos A."/>
        </authorList>
    </citation>
    <scope>NUCLEOTIDE SEQUENCE [LARGE SCALE GENOMIC DNA]</scope>
    <source>
        <strain evidence="5">ATCC 10500 / CBS 375.48 / QM 6759 / NRRL 1006</strain>
    </source>
</reference>
<evidence type="ECO:0000259" key="3">
    <source>
        <dbReference type="Pfam" id="PF22124"/>
    </source>
</evidence>
<dbReference type="PhylomeDB" id="B8MP90"/>
<organism evidence="4 5">
    <name type="scientific">Talaromyces stipitatus (strain ATCC 10500 / CBS 375.48 / QM 6759 / NRRL 1006)</name>
    <name type="common">Penicillium stipitatum</name>
    <dbReference type="NCBI Taxonomy" id="441959"/>
    <lineage>
        <taxon>Eukaryota</taxon>
        <taxon>Fungi</taxon>
        <taxon>Dikarya</taxon>
        <taxon>Ascomycota</taxon>
        <taxon>Pezizomycotina</taxon>
        <taxon>Eurotiomycetes</taxon>
        <taxon>Eurotiomycetidae</taxon>
        <taxon>Eurotiales</taxon>
        <taxon>Trichocomaceae</taxon>
        <taxon>Talaromyces</taxon>
        <taxon>Talaromyces sect. Talaromyces</taxon>
    </lineage>
</organism>
<dbReference type="InterPro" id="IPR054363">
    <property type="entry name" value="GH95_cat"/>
</dbReference>
<dbReference type="AlphaFoldDB" id="B8MP90"/>
<dbReference type="InterPro" id="IPR008928">
    <property type="entry name" value="6-hairpin_glycosidase_sf"/>
</dbReference>
<dbReference type="PIRSF" id="PIRSF007663">
    <property type="entry name" value="UCP007663"/>
    <property type="match status" value="1"/>
</dbReference>
<feature type="domain" description="Glycosyl hydrolase family 95 catalytic" evidence="3">
    <location>
        <begin position="271"/>
        <end position="684"/>
    </location>
</feature>
<evidence type="ECO:0000259" key="2">
    <source>
        <dbReference type="Pfam" id="PF21307"/>
    </source>
</evidence>
<dbReference type="Gene3D" id="1.50.10.10">
    <property type="match status" value="1"/>
</dbReference>
<dbReference type="InterPro" id="IPR049053">
    <property type="entry name" value="AFCA-like_C"/>
</dbReference>
<dbReference type="EMBL" id="EQ962658">
    <property type="protein sequence ID" value="EED14329.1"/>
    <property type="molecule type" value="Genomic_DNA"/>
</dbReference>
<proteinExistence type="predicted"/>
<dbReference type="OMA" id="HLSHTMA"/>
<dbReference type="PANTHER" id="PTHR31084:SF0">
    <property type="entry name" value="ALPHA-L-FUCOSIDASE 2"/>
    <property type="match status" value="1"/>
</dbReference>
<dbReference type="InParanoid" id="B8MP90"/>
<dbReference type="eggNOG" id="ENOG502QQ9E">
    <property type="taxonomic scope" value="Eukaryota"/>
</dbReference>
<dbReference type="GeneID" id="8098761"/>
<dbReference type="Pfam" id="PF22124">
    <property type="entry name" value="Glyco_hydro_95_cat"/>
    <property type="match status" value="1"/>
</dbReference>
<dbReference type="GO" id="GO:0005975">
    <property type="term" value="P:carbohydrate metabolic process"/>
    <property type="evidence" value="ECO:0007669"/>
    <property type="project" value="InterPro"/>
</dbReference>
<dbReference type="HOGENOM" id="CLU_004617_2_2_1"/>
<dbReference type="STRING" id="441959.B8MP90"/>
<dbReference type="Pfam" id="PF14498">
    <property type="entry name" value="Glyco_hyd_65N_2"/>
    <property type="match status" value="1"/>
</dbReference>
<dbReference type="GO" id="GO:0004560">
    <property type="term" value="F:alpha-L-fucosidase activity"/>
    <property type="evidence" value="ECO:0007669"/>
    <property type="project" value="InterPro"/>
</dbReference>
<gene>
    <name evidence="4" type="ORF">TSTA_105400</name>
</gene>
<dbReference type="Proteomes" id="UP000001745">
    <property type="component" value="Unassembled WGS sequence"/>
</dbReference>